<dbReference type="InterPro" id="IPR036867">
    <property type="entry name" value="R3H_dom_sf"/>
</dbReference>
<dbReference type="SUPFAM" id="SSF82708">
    <property type="entry name" value="R3H domain"/>
    <property type="match status" value="1"/>
</dbReference>
<dbReference type="InterPro" id="IPR051937">
    <property type="entry name" value="R3H_domain_containing"/>
</dbReference>
<dbReference type="Proteomes" id="UP000235220">
    <property type="component" value="Chromosome 8"/>
</dbReference>
<feature type="region of interest" description="Disordered" evidence="2">
    <location>
        <begin position="225"/>
        <end position="272"/>
    </location>
</feature>
<evidence type="ECO:0000256" key="2">
    <source>
        <dbReference type="SAM" id="MobiDB-lite"/>
    </source>
</evidence>
<evidence type="ECO:0000313" key="5">
    <source>
        <dbReference type="RefSeq" id="XP_035549381.1"/>
    </source>
</evidence>
<dbReference type="GeneID" id="108997868"/>
<dbReference type="GO" id="GO:0003676">
    <property type="term" value="F:nucleic acid binding"/>
    <property type="evidence" value="ECO:0007669"/>
    <property type="project" value="UniProtKB-UniRule"/>
</dbReference>
<dbReference type="CDD" id="cd02325">
    <property type="entry name" value="R3H"/>
    <property type="match status" value="1"/>
</dbReference>
<dbReference type="InterPro" id="IPR024771">
    <property type="entry name" value="SUZ"/>
</dbReference>
<organism evidence="4 5">
    <name type="scientific">Juglans regia</name>
    <name type="common">English walnut</name>
    <dbReference type="NCBI Taxonomy" id="51240"/>
    <lineage>
        <taxon>Eukaryota</taxon>
        <taxon>Viridiplantae</taxon>
        <taxon>Streptophyta</taxon>
        <taxon>Embryophyta</taxon>
        <taxon>Tracheophyta</taxon>
        <taxon>Spermatophyta</taxon>
        <taxon>Magnoliopsida</taxon>
        <taxon>eudicotyledons</taxon>
        <taxon>Gunneridae</taxon>
        <taxon>Pentapetalae</taxon>
        <taxon>rosids</taxon>
        <taxon>fabids</taxon>
        <taxon>Fagales</taxon>
        <taxon>Juglandaceae</taxon>
        <taxon>Juglans</taxon>
    </lineage>
</organism>
<protein>
    <submittedName>
        <fullName evidence="5">Uncharacterized protein LOC108997868 isoform X1</fullName>
    </submittedName>
</protein>
<evidence type="ECO:0000259" key="3">
    <source>
        <dbReference type="PROSITE" id="PS51061"/>
    </source>
</evidence>
<proteinExistence type="predicted"/>
<gene>
    <name evidence="5" type="primary">LOC108997868</name>
</gene>
<evidence type="ECO:0000256" key="1">
    <source>
        <dbReference type="ARBA" id="ARBA00022553"/>
    </source>
</evidence>
<sequence>MVQTGCCIGTLYKLLMSLHYKLLLKNWLSLLRTIFVPSILFSQWKRHWSTSFRMIPDGVLELEPMDAYSRLLLHRLAEIFGFSHSSVGDGDDRHLVLERCSDTTIPSILVSDILWQSEEHPSPMVSHQLLRKTEAFPVLTTEMPSLQHSFEERKAAYLVARDRIFSMNSGEVSEPVERKPRNVPVVARRMIAHALGHRINPCNQATNGECKEHSGQTDALDIQCREPKVSAESSQKTDSPSGQNSNPHAKVKINDNISSGSSPSKSNMAPKQTDKICPHFKAAQNGSSGNGINKDSLQREHLGAAKRMFAHALGLQAGKDGLISKGNEIK</sequence>
<dbReference type="AlphaFoldDB" id="A0A6P9EPV7"/>
<dbReference type="Gene3D" id="3.30.1370.50">
    <property type="entry name" value="R3H-like domain"/>
    <property type="match status" value="1"/>
</dbReference>
<reference evidence="5" key="1">
    <citation type="submission" date="2025-08" db="UniProtKB">
        <authorList>
            <consortium name="RefSeq"/>
        </authorList>
    </citation>
    <scope>IDENTIFICATION</scope>
    <source>
        <tissue evidence="5">Leaves</tissue>
    </source>
</reference>
<feature type="domain" description="R3H" evidence="3">
    <location>
        <begin position="38"/>
        <end position="101"/>
    </location>
</feature>
<accession>A0A6P9EPV7</accession>
<dbReference type="PANTHER" id="PTHR15672:SF25">
    <property type="entry name" value="OS01G0100600 PROTEIN"/>
    <property type="match status" value="1"/>
</dbReference>
<dbReference type="Pfam" id="PF12752">
    <property type="entry name" value="SUZ"/>
    <property type="match status" value="1"/>
</dbReference>
<keyword evidence="1" id="KW-0597">Phosphoprotein</keyword>
<dbReference type="RefSeq" id="XP_035549381.1">
    <property type="nucleotide sequence ID" value="XM_035693488.1"/>
</dbReference>
<name>A0A6P9EPV7_JUGRE</name>
<dbReference type="Pfam" id="PF01424">
    <property type="entry name" value="R3H"/>
    <property type="match status" value="1"/>
</dbReference>
<keyword evidence="4" id="KW-1185">Reference proteome</keyword>
<dbReference type="InParanoid" id="A0A6P9EPV7"/>
<feature type="compositionally biased region" description="Polar residues" evidence="2">
    <location>
        <begin position="231"/>
        <end position="247"/>
    </location>
</feature>
<dbReference type="PANTHER" id="PTHR15672">
    <property type="entry name" value="CAMP-REGULATED PHOSPHOPROTEIN 21 RELATED R3H DOMAIN CONTAINING PROTEIN"/>
    <property type="match status" value="1"/>
</dbReference>
<dbReference type="PROSITE" id="PS51061">
    <property type="entry name" value="R3H"/>
    <property type="match status" value="1"/>
</dbReference>
<dbReference type="InterPro" id="IPR001374">
    <property type="entry name" value="R3H_dom"/>
</dbReference>
<dbReference type="OrthoDB" id="278430at2759"/>
<evidence type="ECO:0000313" key="4">
    <source>
        <dbReference type="Proteomes" id="UP000235220"/>
    </source>
</evidence>